<dbReference type="STRING" id="93759.A0A1R3FXH6"/>
<dbReference type="AlphaFoldDB" id="A0A1R3FXH6"/>
<comment type="PTM">
    <text evidence="1">Topaquinone (TPQ) is generated by copper-dependent autoxidation of a specific tyrosyl residue.</text>
</comment>
<keyword evidence="1" id="KW-0560">Oxidoreductase</keyword>
<proteinExistence type="inferred from homology"/>
<dbReference type="InterPro" id="IPR000269">
    <property type="entry name" value="Cu_amine_oxidase"/>
</dbReference>
<comment type="similarity">
    <text evidence="1">Belongs to the copper/topaquinone oxidase family.</text>
</comment>
<dbReference type="Gene3D" id="2.70.98.20">
    <property type="entry name" value="Copper amine oxidase, catalytic domain"/>
    <property type="match status" value="1"/>
</dbReference>
<name>A0A1R3FXH6_9ROSI</name>
<organism evidence="3 4">
    <name type="scientific">Corchorus olitorius</name>
    <dbReference type="NCBI Taxonomy" id="93759"/>
    <lineage>
        <taxon>Eukaryota</taxon>
        <taxon>Viridiplantae</taxon>
        <taxon>Streptophyta</taxon>
        <taxon>Embryophyta</taxon>
        <taxon>Tracheophyta</taxon>
        <taxon>Spermatophyta</taxon>
        <taxon>Magnoliopsida</taxon>
        <taxon>eudicotyledons</taxon>
        <taxon>Gunneridae</taxon>
        <taxon>Pentapetalae</taxon>
        <taxon>rosids</taxon>
        <taxon>malvids</taxon>
        <taxon>Malvales</taxon>
        <taxon>Malvaceae</taxon>
        <taxon>Grewioideae</taxon>
        <taxon>Apeibeae</taxon>
        <taxon>Corchorus</taxon>
    </lineage>
</organism>
<evidence type="ECO:0000256" key="1">
    <source>
        <dbReference type="RuleBase" id="RU000672"/>
    </source>
</evidence>
<reference evidence="4" key="1">
    <citation type="submission" date="2013-09" db="EMBL/GenBank/DDBJ databases">
        <title>Corchorus olitorius genome sequencing.</title>
        <authorList>
            <person name="Alam M."/>
            <person name="Haque M.S."/>
            <person name="Islam M.S."/>
            <person name="Emdad E.M."/>
            <person name="Islam M.M."/>
            <person name="Ahmed B."/>
            <person name="Halim A."/>
            <person name="Hossen Q.M.M."/>
            <person name="Hossain M.Z."/>
            <person name="Ahmed R."/>
            <person name="Khan M.M."/>
            <person name="Islam R."/>
            <person name="Rashid M.M."/>
            <person name="Khan S.A."/>
            <person name="Rahman M.S."/>
            <person name="Alam M."/>
            <person name="Yahiya A.S."/>
            <person name="Khan M.S."/>
            <person name="Azam M.S."/>
            <person name="Haque T."/>
            <person name="Lashkar M.Z.H."/>
            <person name="Akhand A.I."/>
            <person name="Morshed G."/>
            <person name="Roy S."/>
            <person name="Uddin K.S."/>
            <person name="Rabeya T."/>
            <person name="Hossain A.S."/>
            <person name="Chowdhury A."/>
            <person name="Snigdha A.R."/>
            <person name="Mortoza M.S."/>
            <person name="Matin S.A."/>
            <person name="Hoque S.M.E."/>
            <person name="Islam M.K."/>
            <person name="Roy D.K."/>
            <person name="Haider R."/>
            <person name="Moosa M.M."/>
            <person name="Elias S.M."/>
            <person name="Hasan A.M."/>
            <person name="Jahan S."/>
            <person name="Shafiuddin M."/>
            <person name="Mahmood N."/>
            <person name="Shommy N.S."/>
        </authorList>
    </citation>
    <scope>NUCLEOTIDE SEQUENCE [LARGE SCALE GENOMIC DNA]</scope>
    <source>
        <strain evidence="4">cv. O-4</strain>
    </source>
</reference>
<dbReference type="InterPro" id="IPR049947">
    <property type="entry name" value="Cu_Am_Ox_Cu-bd"/>
</dbReference>
<dbReference type="Proteomes" id="UP000187203">
    <property type="component" value="Unassembled WGS sequence"/>
</dbReference>
<keyword evidence="1" id="KW-0801">TPQ</keyword>
<evidence type="ECO:0000259" key="2">
    <source>
        <dbReference type="Pfam" id="PF01179"/>
    </source>
</evidence>
<comment type="cofactor">
    <cofactor evidence="1">
        <name>Cu cation</name>
        <dbReference type="ChEBI" id="CHEBI:23378"/>
    </cofactor>
    <text evidence="1">Contains 1 topaquinone per subunit.</text>
</comment>
<dbReference type="OrthoDB" id="5379943at2759"/>
<dbReference type="SUPFAM" id="SSF49998">
    <property type="entry name" value="Amine oxidase catalytic domain"/>
    <property type="match status" value="1"/>
</dbReference>
<dbReference type="Pfam" id="PF01179">
    <property type="entry name" value="Cu_amine_oxid"/>
    <property type="match status" value="1"/>
</dbReference>
<gene>
    <name evidence="3" type="ORF">COLO4_38079</name>
</gene>
<dbReference type="EC" id="1.4.3.-" evidence="1"/>
<dbReference type="GO" id="GO:0009753">
    <property type="term" value="P:response to jasmonic acid"/>
    <property type="evidence" value="ECO:0007669"/>
    <property type="project" value="UniProtKB-ARBA"/>
</dbReference>
<keyword evidence="1" id="KW-0479">Metal-binding</keyword>
<keyword evidence="1" id="KW-0186">Copper</keyword>
<protein>
    <recommendedName>
        <fullName evidence="1">Amine oxidase</fullName>
        <ecNumber evidence="1">1.4.3.-</ecNumber>
    </recommendedName>
</protein>
<evidence type="ECO:0000313" key="3">
    <source>
        <dbReference type="EMBL" id="OMO50440.1"/>
    </source>
</evidence>
<dbReference type="InterPro" id="IPR015798">
    <property type="entry name" value="Cu_amine_oxidase_C"/>
</dbReference>
<dbReference type="GO" id="GO:0048038">
    <property type="term" value="F:quinone binding"/>
    <property type="evidence" value="ECO:0007669"/>
    <property type="project" value="InterPro"/>
</dbReference>
<feature type="domain" description="Copper amine oxidase catalytic" evidence="2">
    <location>
        <begin position="1"/>
        <end position="187"/>
    </location>
</feature>
<comment type="caution">
    <text evidence="3">The sequence shown here is derived from an EMBL/GenBank/DDBJ whole genome shotgun (WGS) entry which is preliminary data.</text>
</comment>
<dbReference type="GO" id="GO:0005507">
    <property type="term" value="F:copper ion binding"/>
    <property type="evidence" value="ECO:0007669"/>
    <property type="project" value="InterPro"/>
</dbReference>
<dbReference type="EMBL" id="AWUE01024558">
    <property type="protein sequence ID" value="OMO50440.1"/>
    <property type="molecule type" value="Genomic_DNA"/>
</dbReference>
<dbReference type="GO" id="GO:0009308">
    <property type="term" value="P:amine metabolic process"/>
    <property type="evidence" value="ECO:0007669"/>
    <property type="project" value="UniProtKB-UniRule"/>
</dbReference>
<evidence type="ECO:0000313" key="4">
    <source>
        <dbReference type="Proteomes" id="UP000187203"/>
    </source>
</evidence>
<sequence length="199" mass="22540">MDVDGVANSLVKNNLVTRRVQDENIPRKSYWNVEHETAKTEADARIKLGSSDCPTELVFVNPNKRTKLGNNVGYILHPGPGGASRSLLALDDYPQTRGAFTNYNVWVTPYNKSEKWAPGLYTDRSRGDDTLAVWSSRNRDIENKDIVLWYTMGFHHVPRQEDFPVMPTVSVGFELQCCNFFEYNPVLKTRPPNATNCTA</sequence>
<keyword evidence="4" id="KW-1185">Reference proteome</keyword>
<dbReference type="InterPro" id="IPR036460">
    <property type="entry name" value="Cu_amine_oxidase_C_sf"/>
</dbReference>
<dbReference type="PANTHER" id="PTHR10638">
    <property type="entry name" value="COPPER AMINE OXIDASE"/>
    <property type="match status" value="1"/>
</dbReference>
<dbReference type="GO" id="GO:0008131">
    <property type="term" value="F:primary methylamine oxidase activity"/>
    <property type="evidence" value="ECO:0007669"/>
    <property type="project" value="InterPro"/>
</dbReference>
<accession>A0A1R3FXH6</accession>
<dbReference type="PROSITE" id="PS01165">
    <property type="entry name" value="COPPER_AMINE_OXID_2"/>
    <property type="match status" value="1"/>
</dbReference>
<dbReference type="PANTHER" id="PTHR10638:SF87">
    <property type="entry name" value="AMINE OXIDASE [COPPER-CONTAINING] ALPHA 2, PEROXISOMAL-RELATED"/>
    <property type="match status" value="1"/>
</dbReference>